<accession>A0A6P9A809</accession>
<reference evidence="3" key="1">
    <citation type="submission" date="2025-08" db="UniProtKB">
        <authorList>
            <consortium name="RefSeq"/>
        </authorList>
    </citation>
    <scope>IDENTIFICATION</scope>
    <source>
        <tissue evidence="3">Total insect</tissue>
    </source>
</reference>
<dbReference type="Gene3D" id="3.30.420.10">
    <property type="entry name" value="Ribonuclease H-like superfamily/Ribonuclease H"/>
    <property type="match status" value="1"/>
</dbReference>
<dbReference type="AlphaFoldDB" id="A0A6P9A809"/>
<protein>
    <submittedName>
        <fullName evidence="3">Uncharacterized protein LOC117652963</fullName>
    </submittedName>
</protein>
<dbReference type="InterPro" id="IPR032135">
    <property type="entry name" value="DUF4817"/>
</dbReference>
<evidence type="ECO:0000313" key="3">
    <source>
        <dbReference type="RefSeq" id="XP_034254123.1"/>
    </source>
</evidence>
<dbReference type="PANTHER" id="PTHR47326">
    <property type="entry name" value="TRANSPOSABLE ELEMENT TC3 TRANSPOSASE-LIKE PROTEIN"/>
    <property type="match status" value="1"/>
</dbReference>
<dbReference type="InterPro" id="IPR036397">
    <property type="entry name" value="RNaseH_sf"/>
</dbReference>
<feature type="domain" description="DUF4817" evidence="1">
    <location>
        <begin position="7"/>
        <end position="48"/>
    </location>
</feature>
<gene>
    <name evidence="3" type="primary">LOC117652963</name>
</gene>
<organism evidence="3">
    <name type="scientific">Thrips palmi</name>
    <name type="common">Melon thrips</name>
    <dbReference type="NCBI Taxonomy" id="161013"/>
    <lineage>
        <taxon>Eukaryota</taxon>
        <taxon>Metazoa</taxon>
        <taxon>Ecdysozoa</taxon>
        <taxon>Arthropoda</taxon>
        <taxon>Hexapoda</taxon>
        <taxon>Insecta</taxon>
        <taxon>Pterygota</taxon>
        <taxon>Neoptera</taxon>
        <taxon>Paraneoptera</taxon>
        <taxon>Thysanoptera</taxon>
        <taxon>Terebrantia</taxon>
        <taxon>Thripoidea</taxon>
        <taxon>Thripidae</taxon>
        <taxon>Thrips</taxon>
    </lineage>
</organism>
<keyword evidence="2" id="KW-1185">Reference proteome</keyword>
<dbReference type="KEGG" id="tpal:117652963"/>
<name>A0A6P9A809_THRPL</name>
<dbReference type="Proteomes" id="UP000515158">
    <property type="component" value="Unplaced"/>
</dbReference>
<dbReference type="GeneID" id="117652963"/>
<evidence type="ECO:0000259" key="1">
    <source>
        <dbReference type="Pfam" id="PF16087"/>
    </source>
</evidence>
<dbReference type="Pfam" id="PF16087">
    <property type="entry name" value="DUF4817"/>
    <property type="match status" value="1"/>
</dbReference>
<dbReference type="InParanoid" id="A0A6P9A809"/>
<dbReference type="OrthoDB" id="10024802at2759"/>
<dbReference type="GO" id="GO:0003676">
    <property type="term" value="F:nucleic acid binding"/>
    <property type="evidence" value="ECO:0007669"/>
    <property type="project" value="InterPro"/>
</dbReference>
<proteinExistence type="predicted"/>
<sequence length="359" mass="41375">MLRFTNNERMDILTVYRESGNRIAPAQRLYRQRYPGRIVPSAGVFRRVEVNLQVHGQFVAPRAVHRPVGGDPALHAIVRQHIDQNPHAGQRGIGRAVGISHRTAGRILKTLHLHPFKVHLNQELHGNDFANRIEFCHWMQGRLAVRPDFQEEILWTDESCFTSEGEVNRHNCHFYAVENPHWVRPDHVQGGWSINCWAGILGRRLIGPYFFDGPPLNGPRYLQFLQQSLVGLLHEAEVPLNAVANHWLMQDGAPPHWARAVRAHLNEVYPDRWIGRGGPVAWPARSPDLTPLDFFLWGYVKARVYDTRPENRDELKARIEAVFATVDEDMLGRVHQCGMRRYAQCIERGGQTFEHIFYE</sequence>
<evidence type="ECO:0000313" key="2">
    <source>
        <dbReference type="Proteomes" id="UP000515158"/>
    </source>
</evidence>
<dbReference type="PANTHER" id="PTHR47326:SF1">
    <property type="entry name" value="HTH PSQ-TYPE DOMAIN-CONTAINING PROTEIN"/>
    <property type="match status" value="1"/>
</dbReference>
<dbReference type="RefSeq" id="XP_034254123.1">
    <property type="nucleotide sequence ID" value="XM_034398232.1"/>
</dbReference>